<keyword evidence="8 10" id="KW-0520">NAD</keyword>
<proteinExistence type="inferred from homology"/>
<evidence type="ECO:0000256" key="4">
    <source>
        <dbReference type="ARBA" id="ARBA00022832"/>
    </source>
</evidence>
<feature type="active site" description="Proton acceptor" evidence="9">
    <location>
        <position position="160"/>
    </location>
</feature>
<feature type="binding site" evidence="10">
    <location>
        <position position="25"/>
    </location>
    <ligand>
        <name>NAD(+)</name>
        <dbReference type="ChEBI" id="CHEBI:57540"/>
    </ligand>
</feature>
<dbReference type="EMBL" id="CP001108">
    <property type="protein sequence ID" value="ACF46696.1"/>
    <property type="molecule type" value="Genomic_DNA"/>
</dbReference>
<evidence type="ECO:0000256" key="6">
    <source>
        <dbReference type="ARBA" id="ARBA00023098"/>
    </source>
</evidence>
<dbReference type="InterPro" id="IPR014358">
    <property type="entry name" value="Enoyl-ACP_Rdtase_NADH"/>
</dbReference>
<comment type="catalytic activity">
    <reaction evidence="8">
        <text>a 2,3-saturated acyl-[ACP] + NAD(+) = a (2E)-enoyl-[ACP] + NADH + H(+)</text>
        <dbReference type="Rhea" id="RHEA:10240"/>
        <dbReference type="Rhea" id="RHEA-COMP:9925"/>
        <dbReference type="Rhea" id="RHEA-COMP:9926"/>
        <dbReference type="ChEBI" id="CHEBI:15378"/>
        <dbReference type="ChEBI" id="CHEBI:57540"/>
        <dbReference type="ChEBI" id="CHEBI:57945"/>
        <dbReference type="ChEBI" id="CHEBI:78784"/>
        <dbReference type="ChEBI" id="CHEBI:78785"/>
        <dbReference type="EC" id="1.3.1.9"/>
    </reaction>
</comment>
<dbReference type="InterPro" id="IPR036291">
    <property type="entry name" value="NAD(P)-bd_dom_sf"/>
</dbReference>
<dbReference type="AlphaFoldDB" id="B4S3F7"/>
<evidence type="ECO:0000256" key="3">
    <source>
        <dbReference type="ARBA" id="ARBA00022516"/>
    </source>
</evidence>
<feature type="binding site" evidence="10">
    <location>
        <position position="105"/>
    </location>
    <ligand>
        <name>NAD(+)</name>
        <dbReference type="ChEBI" id="CHEBI:57540"/>
    </ligand>
</feature>
<dbReference type="KEGG" id="paa:Paes_1678"/>
<organism evidence="11 12">
    <name type="scientific">Prosthecochloris aestuarii (strain DSM 271 / SK 413)</name>
    <dbReference type="NCBI Taxonomy" id="290512"/>
    <lineage>
        <taxon>Bacteria</taxon>
        <taxon>Pseudomonadati</taxon>
        <taxon>Chlorobiota</taxon>
        <taxon>Chlorobiia</taxon>
        <taxon>Chlorobiales</taxon>
        <taxon>Chlorobiaceae</taxon>
        <taxon>Prosthecochloris</taxon>
    </lineage>
</organism>
<feature type="binding site" evidence="10">
    <location>
        <begin position="31"/>
        <end position="32"/>
    </location>
    <ligand>
        <name>NAD(+)</name>
        <dbReference type="ChEBI" id="CHEBI:57540"/>
    </ligand>
</feature>
<accession>B4S3F7</accession>
<feature type="binding site" evidence="10">
    <location>
        <position position="177"/>
    </location>
    <ligand>
        <name>NAD(+)</name>
        <dbReference type="ChEBI" id="CHEBI:57540"/>
    </ligand>
</feature>
<reference evidence="11" key="1">
    <citation type="submission" date="2008-06" db="EMBL/GenBank/DDBJ databases">
        <title>Complete sequence of chromosome of Prosthecochloris aestuarii DSM 271.</title>
        <authorList>
            <consortium name="US DOE Joint Genome Institute"/>
            <person name="Lucas S."/>
            <person name="Copeland A."/>
            <person name="Lapidus A."/>
            <person name="Glavina del Rio T."/>
            <person name="Dalin E."/>
            <person name="Tice H."/>
            <person name="Bruce D."/>
            <person name="Goodwin L."/>
            <person name="Pitluck S."/>
            <person name="Schmutz J."/>
            <person name="Larimer F."/>
            <person name="Land M."/>
            <person name="Hauser L."/>
            <person name="Kyrpides N."/>
            <person name="Anderson I."/>
            <person name="Liu Z."/>
            <person name="Li T."/>
            <person name="Zhao F."/>
            <person name="Overmann J."/>
            <person name="Bryant D.A."/>
            <person name="Richardson P."/>
        </authorList>
    </citation>
    <scope>NUCLEOTIDE SEQUENCE [LARGE SCALE GENOMIC DNA]</scope>
    <source>
        <strain evidence="11">DSM 271</strain>
    </source>
</reference>
<sequence length="299" mass="32971">MESAYIMPDKAHYGLLKGKKGIIFGPLDESSIGWQIALHAYNEGAEIAISNVATALRFGNIDALSKACGNAPLIVCDASRDEDVNKAFLELKEQIGSVDFIVHSIGMSQNIRKQMPYEELNYEWFMRTLDVSGISLHRIVSSALKNDALNDGASVLALSYIASQRNYWTYSDMGDAKSLLESIVRSYGPRLAKRGIRINTISQSPTYTKAGSGIPGFEQMHEYSDLMSPLGNASAEECAEYSVTLLSDLTRKVTMQNLFHDGGYSSMGATIPMIRLAHEVLHDNDLAERVSLDDYKPSR</sequence>
<keyword evidence="6" id="KW-0443">Lipid metabolism</keyword>
<dbReference type="PANTHER" id="PTHR43159:SF2">
    <property type="entry name" value="ENOYL-[ACYL-CARRIER-PROTEIN] REDUCTASE [NADH], CHLOROPLASTIC"/>
    <property type="match status" value="1"/>
</dbReference>
<evidence type="ECO:0000256" key="7">
    <source>
        <dbReference type="ARBA" id="ARBA00023160"/>
    </source>
</evidence>
<dbReference type="InterPro" id="IPR002347">
    <property type="entry name" value="SDR_fam"/>
</dbReference>
<evidence type="ECO:0000313" key="12">
    <source>
        <dbReference type="Proteomes" id="UP000002725"/>
    </source>
</evidence>
<dbReference type="PANTHER" id="PTHR43159">
    <property type="entry name" value="ENOYL-[ACYL-CARRIER-PROTEIN] REDUCTASE"/>
    <property type="match status" value="1"/>
</dbReference>
<evidence type="ECO:0000256" key="1">
    <source>
        <dbReference type="ARBA" id="ARBA00005194"/>
    </source>
</evidence>
<dbReference type="Pfam" id="PF13561">
    <property type="entry name" value="adh_short_C2"/>
    <property type="match status" value="1"/>
</dbReference>
<evidence type="ECO:0000256" key="9">
    <source>
        <dbReference type="PIRSR" id="PIRSR000094-1"/>
    </source>
</evidence>
<keyword evidence="3 8" id="KW-0444">Lipid biosynthesis</keyword>
<protein>
    <recommendedName>
        <fullName evidence="8">Enoyl-[acyl-carrier-protein] reductase [NADH]</fullName>
        <ecNumber evidence="8">1.3.1.9</ecNumber>
    </recommendedName>
</protein>
<keyword evidence="7 8" id="KW-0275">Fatty acid biosynthesis</keyword>
<comment type="pathway">
    <text evidence="1">Lipid metabolism; fatty acid biosynthesis.</text>
</comment>
<keyword evidence="5 8" id="KW-0560">Oxidoreductase</keyword>
<dbReference type="Gene3D" id="3.40.50.720">
    <property type="entry name" value="NAD(P)-binding Rossmann-like Domain"/>
    <property type="match status" value="1"/>
</dbReference>
<evidence type="ECO:0000256" key="5">
    <source>
        <dbReference type="ARBA" id="ARBA00023002"/>
    </source>
</evidence>
<dbReference type="PIRSF" id="PIRSF000094">
    <property type="entry name" value="Enoyl-ACP_rdct"/>
    <property type="match status" value="1"/>
</dbReference>
<gene>
    <name evidence="11" type="ordered locus">Paes_1678</name>
</gene>
<name>B4S3F7_PROA2</name>
<dbReference type="Proteomes" id="UP000002725">
    <property type="component" value="Chromosome"/>
</dbReference>
<dbReference type="SUPFAM" id="SSF51735">
    <property type="entry name" value="NAD(P)-binding Rossmann-fold domains"/>
    <property type="match status" value="1"/>
</dbReference>
<evidence type="ECO:0000256" key="10">
    <source>
        <dbReference type="PIRSR" id="PIRSR000094-3"/>
    </source>
</evidence>
<dbReference type="GO" id="GO:0004318">
    <property type="term" value="F:enoyl-[acyl-carrier-protein] reductase (NADH) activity"/>
    <property type="evidence" value="ECO:0007669"/>
    <property type="project" value="UniProtKB-EC"/>
</dbReference>
<dbReference type="CDD" id="cd05372">
    <property type="entry name" value="ENR_SDR"/>
    <property type="match status" value="1"/>
</dbReference>
<dbReference type="EC" id="1.3.1.9" evidence="8"/>
<dbReference type="HOGENOM" id="CLU_010194_10_1_10"/>
<evidence type="ECO:0000256" key="2">
    <source>
        <dbReference type="ARBA" id="ARBA00009233"/>
    </source>
</evidence>
<evidence type="ECO:0000256" key="8">
    <source>
        <dbReference type="PIRNR" id="PIRNR000094"/>
    </source>
</evidence>
<evidence type="ECO:0000313" key="11">
    <source>
        <dbReference type="EMBL" id="ACF46696.1"/>
    </source>
</evidence>
<comment type="similarity">
    <text evidence="2 8">Belongs to the short-chain dehydrogenases/reductases (SDR) family. FabI subfamily.</text>
</comment>
<keyword evidence="4" id="KW-0276">Fatty acid metabolism</keyword>
<keyword evidence="12" id="KW-1185">Reference proteome</keyword>
<dbReference type="GO" id="GO:0006633">
    <property type="term" value="P:fatty acid biosynthetic process"/>
    <property type="evidence" value="ECO:0007669"/>
    <property type="project" value="UniProtKB-KW"/>
</dbReference>
<dbReference type="eggNOG" id="COG0623">
    <property type="taxonomic scope" value="Bacteria"/>
</dbReference>
<feature type="active site" description="Proton acceptor" evidence="9">
    <location>
        <position position="170"/>
    </location>
</feature>
<dbReference type="STRING" id="290512.Paes_1678"/>